<proteinExistence type="predicted"/>
<accession>A0AAD7KGR0</accession>
<dbReference type="AlphaFoldDB" id="A0AAD7KGR0"/>
<organism evidence="1 2">
    <name type="scientific">Mycena metata</name>
    <dbReference type="NCBI Taxonomy" id="1033252"/>
    <lineage>
        <taxon>Eukaryota</taxon>
        <taxon>Fungi</taxon>
        <taxon>Dikarya</taxon>
        <taxon>Basidiomycota</taxon>
        <taxon>Agaricomycotina</taxon>
        <taxon>Agaricomycetes</taxon>
        <taxon>Agaricomycetidae</taxon>
        <taxon>Agaricales</taxon>
        <taxon>Marasmiineae</taxon>
        <taxon>Mycenaceae</taxon>
        <taxon>Mycena</taxon>
    </lineage>
</organism>
<evidence type="ECO:0000313" key="2">
    <source>
        <dbReference type="Proteomes" id="UP001215598"/>
    </source>
</evidence>
<reference evidence="1" key="1">
    <citation type="submission" date="2023-03" db="EMBL/GenBank/DDBJ databases">
        <title>Massive genome expansion in bonnet fungi (Mycena s.s.) driven by repeated elements and novel gene families across ecological guilds.</title>
        <authorList>
            <consortium name="Lawrence Berkeley National Laboratory"/>
            <person name="Harder C.B."/>
            <person name="Miyauchi S."/>
            <person name="Viragh M."/>
            <person name="Kuo A."/>
            <person name="Thoen E."/>
            <person name="Andreopoulos B."/>
            <person name="Lu D."/>
            <person name="Skrede I."/>
            <person name="Drula E."/>
            <person name="Henrissat B."/>
            <person name="Morin E."/>
            <person name="Kohler A."/>
            <person name="Barry K."/>
            <person name="LaButti K."/>
            <person name="Morin E."/>
            <person name="Salamov A."/>
            <person name="Lipzen A."/>
            <person name="Mereny Z."/>
            <person name="Hegedus B."/>
            <person name="Baldrian P."/>
            <person name="Stursova M."/>
            <person name="Weitz H."/>
            <person name="Taylor A."/>
            <person name="Grigoriev I.V."/>
            <person name="Nagy L.G."/>
            <person name="Martin F."/>
            <person name="Kauserud H."/>
        </authorList>
    </citation>
    <scope>NUCLEOTIDE SEQUENCE</scope>
    <source>
        <strain evidence="1">CBHHK182m</strain>
    </source>
</reference>
<gene>
    <name evidence="1" type="ORF">B0H16DRAFT_1492216</name>
</gene>
<sequence>MLRYSARRLLLKNGWAQGIASSTQLRFKATAPPRPPKADLQSIPQALRELLPEPRKRDPNAPPKRRRSIFFYIACISPLFIWLEAEKYFDPQPLVEKRRQRALRERLGRLRDENRAKPQQFTDQKSVVAYTRLLLNTMLPADELRNLHFEEIFDLLAEECPEQLLSWFREICVLTYELSLRTETEKVELKTAEHIQDTAEIVLRRSWLAAHRRLAALLDIVES</sequence>
<dbReference type="Proteomes" id="UP001215598">
    <property type="component" value="Unassembled WGS sequence"/>
</dbReference>
<keyword evidence="2" id="KW-1185">Reference proteome</keyword>
<evidence type="ECO:0000313" key="1">
    <source>
        <dbReference type="EMBL" id="KAJ7784352.1"/>
    </source>
</evidence>
<name>A0AAD7KGR0_9AGAR</name>
<dbReference type="EMBL" id="JARKIB010000002">
    <property type="protein sequence ID" value="KAJ7784352.1"/>
    <property type="molecule type" value="Genomic_DNA"/>
</dbReference>
<comment type="caution">
    <text evidence="1">The sequence shown here is derived from an EMBL/GenBank/DDBJ whole genome shotgun (WGS) entry which is preliminary data.</text>
</comment>
<protein>
    <submittedName>
        <fullName evidence="1">Uncharacterized protein</fullName>
    </submittedName>
</protein>